<dbReference type="Pfam" id="PF08441">
    <property type="entry name" value="Integrin_A_Ig_1"/>
    <property type="match status" value="1"/>
</dbReference>
<accession>A0A1I7Z7N8</accession>
<keyword evidence="13" id="KW-1185">Reference proteome</keyword>
<evidence type="ECO:0000256" key="9">
    <source>
        <dbReference type="ARBA" id="ARBA00023180"/>
    </source>
</evidence>
<dbReference type="GO" id="GO:0007160">
    <property type="term" value="P:cell-matrix adhesion"/>
    <property type="evidence" value="ECO:0007669"/>
    <property type="project" value="TreeGrafter"/>
</dbReference>
<dbReference type="SUPFAM" id="SSF69179">
    <property type="entry name" value="Integrin domains"/>
    <property type="match status" value="1"/>
</dbReference>
<evidence type="ECO:0000256" key="2">
    <source>
        <dbReference type="ARBA" id="ARBA00008054"/>
    </source>
</evidence>
<evidence type="ECO:0000256" key="4">
    <source>
        <dbReference type="ARBA" id="ARBA00022737"/>
    </source>
</evidence>
<evidence type="ECO:0000256" key="7">
    <source>
        <dbReference type="ARBA" id="ARBA00023136"/>
    </source>
</evidence>
<evidence type="ECO:0000256" key="8">
    <source>
        <dbReference type="ARBA" id="ARBA00023170"/>
    </source>
</evidence>
<dbReference type="Proteomes" id="UP000095287">
    <property type="component" value="Unplaced"/>
</dbReference>
<dbReference type="GO" id="GO:0009897">
    <property type="term" value="C:external side of plasma membrane"/>
    <property type="evidence" value="ECO:0007669"/>
    <property type="project" value="TreeGrafter"/>
</dbReference>
<dbReference type="WBParaSite" id="L893_g23658.t2">
    <property type="protein sequence ID" value="L893_g23658.t2"/>
    <property type="gene ID" value="L893_g23658"/>
</dbReference>
<evidence type="ECO:0000313" key="13">
    <source>
        <dbReference type="Proteomes" id="UP000095287"/>
    </source>
</evidence>
<evidence type="ECO:0000256" key="6">
    <source>
        <dbReference type="ARBA" id="ARBA00023037"/>
    </source>
</evidence>
<evidence type="ECO:0000256" key="11">
    <source>
        <dbReference type="RuleBase" id="RU003762"/>
    </source>
</evidence>
<dbReference type="AlphaFoldDB" id="A0A1I7Z7N8"/>
<comment type="subcellular location">
    <subcellularLocation>
        <location evidence="1 11">Membrane</location>
        <topology evidence="1 11">Single-pass type I membrane protein</topology>
    </subcellularLocation>
</comment>
<evidence type="ECO:0000259" key="12">
    <source>
        <dbReference type="Pfam" id="PF08441"/>
    </source>
</evidence>
<dbReference type="PANTHER" id="PTHR23220">
    <property type="entry name" value="INTEGRIN ALPHA"/>
    <property type="match status" value="1"/>
</dbReference>
<dbReference type="GO" id="GO:0005178">
    <property type="term" value="F:integrin binding"/>
    <property type="evidence" value="ECO:0007669"/>
    <property type="project" value="TreeGrafter"/>
</dbReference>
<evidence type="ECO:0000313" key="14">
    <source>
        <dbReference type="WBParaSite" id="L893_g23658.t2"/>
    </source>
</evidence>
<dbReference type="Gene3D" id="2.130.10.130">
    <property type="entry name" value="Integrin alpha, N-terminal"/>
    <property type="match status" value="1"/>
</dbReference>
<evidence type="ECO:0000256" key="5">
    <source>
        <dbReference type="ARBA" id="ARBA00022889"/>
    </source>
</evidence>
<comment type="similarity">
    <text evidence="2 11">Belongs to the integrin alpha chain family.</text>
</comment>
<evidence type="ECO:0000256" key="1">
    <source>
        <dbReference type="ARBA" id="ARBA00004479"/>
    </source>
</evidence>
<dbReference type="PROSITE" id="PS51470">
    <property type="entry name" value="FG_GAP"/>
    <property type="match status" value="1"/>
</dbReference>
<dbReference type="GO" id="GO:0007229">
    <property type="term" value="P:integrin-mediated signaling pathway"/>
    <property type="evidence" value="ECO:0007669"/>
    <property type="project" value="UniProtKB-KW"/>
</dbReference>
<protein>
    <submittedName>
        <fullName evidence="14">Integrin_alpha2 domain-containing protein</fullName>
    </submittedName>
</protein>
<dbReference type="InterPro" id="IPR000413">
    <property type="entry name" value="Integrin_alpha"/>
</dbReference>
<keyword evidence="9" id="KW-0325">Glycoprotein</keyword>
<keyword evidence="4" id="KW-0677">Repeat</keyword>
<dbReference type="GO" id="GO:0033627">
    <property type="term" value="P:cell adhesion mediated by integrin"/>
    <property type="evidence" value="ECO:0007669"/>
    <property type="project" value="TreeGrafter"/>
</dbReference>
<dbReference type="Gene3D" id="2.60.40.1460">
    <property type="entry name" value="Integrin domains. Chain A, domain 2"/>
    <property type="match status" value="1"/>
</dbReference>
<dbReference type="InterPro" id="IPR013519">
    <property type="entry name" value="Int_alpha_beta-p"/>
</dbReference>
<feature type="domain" description="Integrin alpha first immunoglubulin-like" evidence="12">
    <location>
        <begin position="59"/>
        <end position="221"/>
    </location>
</feature>
<proteinExistence type="inferred from homology"/>
<keyword evidence="8 11" id="KW-0675">Receptor</keyword>
<dbReference type="InterPro" id="IPR028994">
    <property type="entry name" value="Integrin_alpha_N"/>
</dbReference>
<dbReference type="InterPro" id="IPR013649">
    <property type="entry name" value="Integrin_alpha_Ig-like_1"/>
</dbReference>
<keyword evidence="3" id="KW-0732">Signal</keyword>
<dbReference type="PANTHER" id="PTHR23220:SF133">
    <property type="entry name" value="INTEGRIN ALPHA-PS2"/>
    <property type="match status" value="1"/>
</dbReference>
<keyword evidence="7" id="KW-0472">Membrane</keyword>
<sequence>MATDSPPTQKIVGKELSGVRSDLKTFGWALAAGRDVDGNRFPDIAVGAMESATTVVLRTKPILRVHGTMRTNKASINLDEKYCQTDLGQMACEKLRYCLRYDGELDKRSDSVDLKVRVRLDAKADSPRAFFLRRDLNTKKGVTVDRNSQSKDFPDVIEQRVHMRRGQEHCESHDVYVPDSIRDKINPIVIAVNYTYEPRESRTFPGYFEPALDTTLPQTFTTE</sequence>
<organism evidence="13 14">
    <name type="scientific">Steinernema glaseri</name>
    <dbReference type="NCBI Taxonomy" id="37863"/>
    <lineage>
        <taxon>Eukaryota</taxon>
        <taxon>Metazoa</taxon>
        <taxon>Ecdysozoa</taxon>
        <taxon>Nematoda</taxon>
        <taxon>Chromadorea</taxon>
        <taxon>Rhabditida</taxon>
        <taxon>Tylenchina</taxon>
        <taxon>Panagrolaimomorpha</taxon>
        <taxon>Strongyloidoidea</taxon>
        <taxon>Steinernematidae</taxon>
        <taxon>Steinernema</taxon>
    </lineage>
</organism>
<evidence type="ECO:0000256" key="3">
    <source>
        <dbReference type="ARBA" id="ARBA00022729"/>
    </source>
</evidence>
<dbReference type="PRINTS" id="PR01185">
    <property type="entry name" value="INTEGRINA"/>
</dbReference>
<keyword evidence="6 11" id="KW-0401">Integrin</keyword>
<dbReference type="GO" id="GO:0048513">
    <property type="term" value="P:animal organ development"/>
    <property type="evidence" value="ECO:0007669"/>
    <property type="project" value="UniProtKB-ARBA"/>
</dbReference>
<evidence type="ECO:0000256" key="10">
    <source>
        <dbReference type="PROSITE-ProRule" id="PRU00803"/>
    </source>
</evidence>
<reference evidence="14" key="1">
    <citation type="submission" date="2016-11" db="UniProtKB">
        <authorList>
            <consortium name="WormBaseParasite"/>
        </authorList>
    </citation>
    <scope>IDENTIFICATION</scope>
</reference>
<dbReference type="Pfam" id="PF01839">
    <property type="entry name" value="FG-GAP"/>
    <property type="match status" value="1"/>
</dbReference>
<dbReference type="SUPFAM" id="SSF69318">
    <property type="entry name" value="Integrin alpha N-terminal domain"/>
    <property type="match status" value="1"/>
</dbReference>
<keyword evidence="5 11" id="KW-0130">Cell adhesion</keyword>
<name>A0A1I7Z7N8_9BILA</name>
<feature type="repeat" description="FG-GAP" evidence="10">
    <location>
        <begin position="12"/>
        <end position="74"/>
    </location>
</feature>
<dbReference type="InterPro" id="IPR032695">
    <property type="entry name" value="Integrin_dom_sf"/>
</dbReference>
<dbReference type="InterPro" id="IPR013517">
    <property type="entry name" value="FG-GAP"/>
</dbReference>
<dbReference type="GO" id="GO:0098609">
    <property type="term" value="P:cell-cell adhesion"/>
    <property type="evidence" value="ECO:0007669"/>
    <property type="project" value="TreeGrafter"/>
</dbReference>
<dbReference type="GO" id="GO:0008305">
    <property type="term" value="C:integrin complex"/>
    <property type="evidence" value="ECO:0007669"/>
    <property type="project" value="InterPro"/>
</dbReference>